<protein>
    <submittedName>
        <fullName evidence="1">Pectinesterase</fullName>
    </submittedName>
</protein>
<accession>A0ACC1Y707</accession>
<proteinExistence type="predicted"/>
<keyword evidence="2" id="KW-1185">Reference proteome</keyword>
<sequence length="352" mass="38858">MQPALKSLLIYTILAISFGFASAGVDCKGGEKGSNVAYTITVDQSSNQHRTVQSAINSIPADNNQWIKIHIKPGTYTEQLHIPVDKPCIFLEGEGRSVTKITYNDHQRTDTSATFSSFPDNLVVKGITFENSYNLAEELQEALVVEGNTDSGTLQAGEDMTQALAARIYGDKSAFYECGFLGVQDTLWDVQGRHFFKNCYIEGAVDFIFGNGQSVYEDCLIHSTAGSVLTRGLAGFITAQKRQSANDPGGFVFRRGVVSGIGQTYLGRAYGPYSRVIFYETQLSSVVSPPGWDAWNFQGKEANFVYAEINCKGPGSDQSNRVSWEKKFDSRQMYQFSTSFFINQDGWLSNLP</sequence>
<evidence type="ECO:0000313" key="1">
    <source>
        <dbReference type="EMBL" id="KAJ4719330.1"/>
    </source>
</evidence>
<comment type="caution">
    <text evidence="1">The sequence shown here is derived from an EMBL/GenBank/DDBJ whole genome shotgun (WGS) entry which is preliminary data.</text>
</comment>
<organism evidence="1 2">
    <name type="scientific">Melia azedarach</name>
    <name type="common">Chinaberry tree</name>
    <dbReference type="NCBI Taxonomy" id="155640"/>
    <lineage>
        <taxon>Eukaryota</taxon>
        <taxon>Viridiplantae</taxon>
        <taxon>Streptophyta</taxon>
        <taxon>Embryophyta</taxon>
        <taxon>Tracheophyta</taxon>
        <taxon>Spermatophyta</taxon>
        <taxon>Magnoliopsida</taxon>
        <taxon>eudicotyledons</taxon>
        <taxon>Gunneridae</taxon>
        <taxon>Pentapetalae</taxon>
        <taxon>rosids</taxon>
        <taxon>malvids</taxon>
        <taxon>Sapindales</taxon>
        <taxon>Meliaceae</taxon>
        <taxon>Melia</taxon>
    </lineage>
</organism>
<name>A0ACC1Y707_MELAZ</name>
<reference evidence="1 2" key="1">
    <citation type="journal article" date="2023" name="Science">
        <title>Complex scaffold remodeling in plant triterpene biosynthesis.</title>
        <authorList>
            <person name="De La Pena R."/>
            <person name="Hodgson H."/>
            <person name="Liu J.C."/>
            <person name="Stephenson M.J."/>
            <person name="Martin A.C."/>
            <person name="Owen C."/>
            <person name="Harkess A."/>
            <person name="Leebens-Mack J."/>
            <person name="Jimenez L.E."/>
            <person name="Osbourn A."/>
            <person name="Sattely E.S."/>
        </authorList>
    </citation>
    <scope>NUCLEOTIDE SEQUENCE [LARGE SCALE GENOMIC DNA]</scope>
    <source>
        <strain evidence="2">cv. JPN11</strain>
        <tissue evidence="1">Leaf</tissue>
    </source>
</reference>
<dbReference type="Proteomes" id="UP001164539">
    <property type="component" value="Chromosome 4"/>
</dbReference>
<dbReference type="EMBL" id="CM051397">
    <property type="protein sequence ID" value="KAJ4719330.1"/>
    <property type="molecule type" value="Genomic_DNA"/>
</dbReference>
<gene>
    <name evidence="1" type="ORF">OWV82_007326</name>
</gene>
<evidence type="ECO:0000313" key="2">
    <source>
        <dbReference type="Proteomes" id="UP001164539"/>
    </source>
</evidence>